<proteinExistence type="predicted"/>
<evidence type="ECO:0000256" key="1">
    <source>
        <dbReference type="ARBA" id="ARBA00023015"/>
    </source>
</evidence>
<organism evidence="7 8">
    <name type="scientific">Paecilomyces lecythidis</name>
    <dbReference type="NCBI Taxonomy" id="3004212"/>
    <lineage>
        <taxon>Eukaryota</taxon>
        <taxon>Fungi</taxon>
        <taxon>Dikarya</taxon>
        <taxon>Ascomycota</taxon>
        <taxon>Pezizomycotina</taxon>
        <taxon>Eurotiomycetes</taxon>
        <taxon>Eurotiomycetidae</taxon>
        <taxon>Eurotiales</taxon>
        <taxon>Thermoascaceae</taxon>
        <taxon>Paecilomyces</taxon>
    </lineage>
</organism>
<keyword evidence="4" id="KW-0539">Nucleus</keyword>
<dbReference type="InterPro" id="IPR007219">
    <property type="entry name" value="XnlR_reg_dom"/>
</dbReference>
<accession>A0ABR3XVI1</accession>
<dbReference type="CDD" id="cd12148">
    <property type="entry name" value="fungal_TF_MHR"/>
    <property type="match status" value="1"/>
</dbReference>
<feature type="region of interest" description="Disordered" evidence="5">
    <location>
        <begin position="69"/>
        <end position="158"/>
    </location>
</feature>
<evidence type="ECO:0000259" key="6">
    <source>
        <dbReference type="SMART" id="SM00906"/>
    </source>
</evidence>
<feature type="compositionally biased region" description="Polar residues" evidence="5">
    <location>
        <begin position="650"/>
        <end position="663"/>
    </location>
</feature>
<keyword evidence="2" id="KW-0238">DNA-binding</keyword>
<dbReference type="Proteomes" id="UP001583193">
    <property type="component" value="Unassembled WGS sequence"/>
</dbReference>
<keyword evidence="1" id="KW-0805">Transcription regulation</keyword>
<protein>
    <recommendedName>
        <fullName evidence="6">Xylanolytic transcriptional activator regulatory domain-containing protein</fullName>
    </recommendedName>
</protein>
<evidence type="ECO:0000256" key="3">
    <source>
        <dbReference type="ARBA" id="ARBA00023163"/>
    </source>
</evidence>
<evidence type="ECO:0000313" key="8">
    <source>
        <dbReference type="Proteomes" id="UP001583193"/>
    </source>
</evidence>
<evidence type="ECO:0000256" key="4">
    <source>
        <dbReference type="ARBA" id="ARBA00023242"/>
    </source>
</evidence>
<feature type="domain" description="Xylanolytic transcriptional activator regulatory" evidence="6">
    <location>
        <begin position="335"/>
        <end position="409"/>
    </location>
</feature>
<gene>
    <name evidence="7" type="ORF">Plec18167_004068</name>
</gene>
<name>A0ABR3XVI1_9EURO</name>
<dbReference type="PANTHER" id="PTHR47424:SF3">
    <property type="entry name" value="REGULATORY PROTEIN GAL4"/>
    <property type="match status" value="1"/>
</dbReference>
<feature type="region of interest" description="Disordered" evidence="5">
    <location>
        <begin position="648"/>
        <end position="679"/>
    </location>
</feature>
<evidence type="ECO:0000256" key="5">
    <source>
        <dbReference type="SAM" id="MobiDB-lite"/>
    </source>
</evidence>
<dbReference type="SMART" id="SM00906">
    <property type="entry name" value="Fungal_trans"/>
    <property type="match status" value="1"/>
</dbReference>
<dbReference type="InterPro" id="IPR051127">
    <property type="entry name" value="Fungal_SecMet_Regulators"/>
</dbReference>
<dbReference type="Pfam" id="PF04082">
    <property type="entry name" value="Fungal_trans"/>
    <property type="match status" value="1"/>
</dbReference>
<reference evidence="7 8" key="1">
    <citation type="journal article" date="2024" name="IMA Fungus">
        <title>IMA Genome - F19 : A genome assembly and annotation guide to empower mycologists, including annotated draft genome sequences of Ceratocystis pirilliformis, Diaporthe australafricana, Fusarium ophioides, Paecilomyces lecythidis, and Sporothrix stenoceras.</title>
        <authorList>
            <person name="Aylward J."/>
            <person name="Wilson A.M."/>
            <person name="Visagie C.M."/>
            <person name="Spraker J."/>
            <person name="Barnes I."/>
            <person name="Buitendag C."/>
            <person name="Ceriani C."/>
            <person name="Del Mar Angel L."/>
            <person name="du Plessis D."/>
            <person name="Fuchs T."/>
            <person name="Gasser K."/>
            <person name="Kramer D."/>
            <person name="Li W."/>
            <person name="Munsamy K."/>
            <person name="Piso A."/>
            <person name="Price J.L."/>
            <person name="Sonnekus B."/>
            <person name="Thomas C."/>
            <person name="van der Nest A."/>
            <person name="van Dijk A."/>
            <person name="van Heerden A."/>
            <person name="van Vuuren N."/>
            <person name="Yilmaz N."/>
            <person name="Duong T.A."/>
            <person name="van der Merwe N.A."/>
            <person name="Wingfield M.J."/>
            <person name="Wingfield B.D."/>
        </authorList>
    </citation>
    <scope>NUCLEOTIDE SEQUENCE [LARGE SCALE GENOMIC DNA]</scope>
    <source>
        <strain evidence="7 8">CMW 18167</strain>
    </source>
</reference>
<keyword evidence="3" id="KW-0804">Transcription</keyword>
<dbReference type="PANTHER" id="PTHR47424">
    <property type="entry name" value="REGULATORY PROTEIN GAL4"/>
    <property type="match status" value="1"/>
</dbReference>
<comment type="caution">
    <text evidence="7">The sequence shown here is derived from an EMBL/GenBank/DDBJ whole genome shotgun (WGS) entry which is preliminary data.</text>
</comment>
<evidence type="ECO:0000313" key="7">
    <source>
        <dbReference type="EMBL" id="KAL1879607.1"/>
    </source>
</evidence>
<sequence length="726" mass="80897">MPVLAAKKENIVVMENAHSVEAAGVVGSPASIRRGLLGRRLECEKLISTGYSPLLTIIRVQLTSSLEPERQNNGRVVGRLPPSSPASQNRDNGLALPGNGSNSLLADYREQSSAPIIHPSTKNPSSCNDNATLHQRNPLSPQDGNASATSDHEGGGPIEGLEGFFGDSSTFTFVSKVGSDASGSNAVQTQNDNQVATATSHTSSPYVVDMESIYQLPERNLADSLVDGYFDRVHPLYPFLHEGSFRVEYENMWTYPTGTRLQPSWHALLNIVCALGFEFCDTVPEDNLARTVFPFVDRSRDIILSHIYRRGNLEFIQALLLMCHYLQGTLELNECWNLVGLMIRTALSIGLHLNPDNLPLSTVEKEVRKRVWWGCFIIDRTLSMKFGRPPALQVADAQNVPFPAAIDDQYIIQHGTSSLRQPLGRPAVIEFFLRTIKLSKVINDILSRLYTPAAKTESSGPGLLSVSEQSHILSSVVRLNGELQTWWNDGPVYLREQSTAAESQTFERQRAVLRIRYLQIQILLQRPLLPLFSRHDIEDDFLRDVTIAGCRACVRAAHETLQMISEKYHRRLLNSLWYNLHYVFTSMGVLLHIRTMEKTKLEILGVNGLQEEIESMNLGMEFLEAASRTSSLAGRYIAVLRRIIDKETPKATNNDRGATTQVMTPGPEVSLPLQQEHDPAPSQFEELDFDHQIEGLEAWNLDDWLLGTGLPPNMHSLGNASGEFLL</sequence>
<keyword evidence="8" id="KW-1185">Reference proteome</keyword>
<feature type="compositionally biased region" description="Polar residues" evidence="5">
    <location>
        <begin position="120"/>
        <end position="149"/>
    </location>
</feature>
<evidence type="ECO:0000256" key="2">
    <source>
        <dbReference type="ARBA" id="ARBA00023125"/>
    </source>
</evidence>
<dbReference type="EMBL" id="JAVDPF010000010">
    <property type="protein sequence ID" value="KAL1879607.1"/>
    <property type="molecule type" value="Genomic_DNA"/>
</dbReference>